<comment type="catalytic activity">
    <reaction evidence="2">
        <text>N-terminal N-formyl-L-methionyl-[peptide] + H2O = N-terminal L-methionyl-[peptide] + formate</text>
        <dbReference type="Rhea" id="RHEA:24420"/>
        <dbReference type="Rhea" id="RHEA-COMP:10639"/>
        <dbReference type="Rhea" id="RHEA-COMP:10640"/>
        <dbReference type="ChEBI" id="CHEBI:15377"/>
        <dbReference type="ChEBI" id="CHEBI:15740"/>
        <dbReference type="ChEBI" id="CHEBI:49298"/>
        <dbReference type="ChEBI" id="CHEBI:64731"/>
        <dbReference type="EC" id="3.5.1.88"/>
    </reaction>
</comment>
<dbReference type="OrthoDB" id="9804313at2"/>
<dbReference type="InterPro" id="IPR036821">
    <property type="entry name" value="Peptide_deformylase_sf"/>
</dbReference>
<dbReference type="EC" id="3.5.1.88" evidence="2"/>
<feature type="binding site" evidence="2">
    <location>
        <position position="130"/>
    </location>
    <ligand>
        <name>Fe cation</name>
        <dbReference type="ChEBI" id="CHEBI:24875"/>
    </ligand>
</feature>
<keyword evidence="2" id="KW-0648">Protein biosynthesis</keyword>
<dbReference type="NCBIfam" id="NF001159">
    <property type="entry name" value="PRK00150.1-3"/>
    <property type="match status" value="1"/>
</dbReference>
<organism evidence="3 4">
    <name type="scientific">Ferrithrix thermotolerans DSM 19514</name>
    <dbReference type="NCBI Taxonomy" id="1121881"/>
    <lineage>
        <taxon>Bacteria</taxon>
        <taxon>Bacillati</taxon>
        <taxon>Actinomycetota</taxon>
        <taxon>Acidimicrobiia</taxon>
        <taxon>Acidimicrobiales</taxon>
        <taxon>Acidimicrobiaceae</taxon>
        <taxon>Ferrithrix</taxon>
    </lineage>
</organism>
<protein>
    <recommendedName>
        <fullName evidence="2">Peptide deformylase</fullName>
        <shortName evidence="2">PDF</shortName>
        <ecNumber evidence="2">3.5.1.88</ecNumber>
    </recommendedName>
    <alternativeName>
        <fullName evidence="2">Polypeptide deformylase</fullName>
    </alternativeName>
</protein>
<keyword evidence="2" id="KW-0378">Hydrolase</keyword>
<evidence type="ECO:0000313" key="3">
    <source>
        <dbReference type="EMBL" id="SHE27834.1"/>
    </source>
</evidence>
<keyword evidence="2" id="KW-0479">Metal-binding</keyword>
<dbReference type="PANTHER" id="PTHR10458">
    <property type="entry name" value="PEPTIDE DEFORMYLASE"/>
    <property type="match status" value="1"/>
</dbReference>
<dbReference type="PANTHER" id="PTHR10458:SF22">
    <property type="entry name" value="PEPTIDE DEFORMYLASE"/>
    <property type="match status" value="1"/>
</dbReference>
<dbReference type="AlphaFoldDB" id="A0A1M4S6J3"/>
<dbReference type="GO" id="GO:0006412">
    <property type="term" value="P:translation"/>
    <property type="evidence" value="ECO:0007669"/>
    <property type="project" value="UniProtKB-UniRule"/>
</dbReference>
<dbReference type="SUPFAM" id="SSF56420">
    <property type="entry name" value="Peptide deformylase"/>
    <property type="match status" value="1"/>
</dbReference>
<dbReference type="PIRSF" id="PIRSF004749">
    <property type="entry name" value="Pep_def"/>
    <property type="match status" value="1"/>
</dbReference>
<sequence>MSLLPIRTYGDPVLRSRAQDIKEIDDKLVALVDDMIETMYDAPGVGLAAPQVGVDKRLFVYDVGDGPKVLVNPEIKETAGEWVYEEGCLSVPGLWWPITRPKDVFIVGVDLEGNEVELEGTDLLGRVFQHEFDHLEGVLLVERLDEDQRKKAMKVIRNEVVKGGGTMRRPPKEEL</sequence>
<dbReference type="CDD" id="cd00487">
    <property type="entry name" value="Pep_deformylase"/>
    <property type="match status" value="1"/>
</dbReference>
<feature type="binding site" evidence="2">
    <location>
        <position position="134"/>
    </location>
    <ligand>
        <name>Fe cation</name>
        <dbReference type="ChEBI" id="CHEBI:24875"/>
    </ligand>
</feature>
<reference evidence="4" key="1">
    <citation type="submission" date="2016-11" db="EMBL/GenBank/DDBJ databases">
        <authorList>
            <person name="Varghese N."/>
            <person name="Submissions S."/>
        </authorList>
    </citation>
    <scope>NUCLEOTIDE SEQUENCE [LARGE SCALE GENOMIC DNA]</scope>
    <source>
        <strain evidence="4">DSM 19514</strain>
    </source>
</reference>
<dbReference type="InterPro" id="IPR023635">
    <property type="entry name" value="Peptide_deformylase"/>
</dbReference>
<dbReference type="GO" id="GO:0046872">
    <property type="term" value="F:metal ion binding"/>
    <property type="evidence" value="ECO:0007669"/>
    <property type="project" value="UniProtKB-KW"/>
</dbReference>
<feature type="binding site" evidence="2">
    <location>
        <position position="88"/>
    </location>
    <ligand>
        <name>Fe cation</name>
        <dbReference type="ChEBI" id="CHEBI:24875"/>
    </ligand>
</feature>
<dbReference type="Pfam" id="PF01327">
    <property type="entry name" value="Pep_deformylase"/>
    <property type="match status" value="1"/>
</dbReference>
<feature type="active site" evidence="2">
    <location>
        <position position="131"/>
    </location>
</feature>
<dbReference type="STRING" id="1121881.SAMN02745225_00122"/>
<comment type="cofactor">
    <cofactor evidence="2">
        <name>Fe(2+)</name>
        <dbReference type="ChEBI" id="CHEBI:29033"/>
    </cofactor>
    <text evidence="2">Binds 1 Fe(2+) ion.</text>
</comment>
<dbReference type="NCBIfam" id="TIGR00079">
    <property type="entry name" value="pept_deformyl"/>
    <property type="match status" value="1"/>
</dbReference>
<keyword evidence="2" id="KW-0408">Iron</keyword>
<dbReference type="PRINTS" id="PR01576">
    <property type="entry name" value="PDEFORMYLASE"/>
</dbReference>
<name>A0A1M4S6J3_9ACTN</name>
<evidence type="ECO:0000256" key="1">
    <source>
        <dbReference type="ARBA" id="ARBA00010759"/>
    </source>
</evidence>
<keyword evidence="4" id="KW-1185">Reference proteome</keyword>
<dbReference type="Proteomes" id="UP000184295">
    <property type="component" value="Unassembled WGS sequence"/>
</dbReference>
<evidence type="ECO:0000313" key="4">
    <source>
        <dbReference type="Proteomes" id="UP000184295"/>
    </source>
</evidence>
<dbReference type="EMBL" id="FQUL01000001">
    <property type="protein sequence ID" value="SHE27834.1"/>
    <property type="molecule type" value="Genomic_DNA"/>
</dbReference>
<dbReference type="HAMAP" id="MF_00163">
    <property type="entry name" value="Pep_deformylase"/>
    <property type="match status" value="1"/>
</dbReference>
<dbReference type="RefSeq" id="WP_072787698.1">
    <property type="nucleotide sequence ID" value="NZ_FQUL01000001.1"/>
</dbReference>
<gene>
    <name evidence="2" type="primary">def</name>
    <name evidence="3" type="ORF">SAMN02745225_00122</name>
</gene>
<comment type="function">
    <text evidence="2">Removes the formyl group from the N-terminal Met of newly synthesized proteins. Requires at least a dipeptide for an efficient rate of reaction. N-terminal L-methionine is a prerequisite for activity but the enzyme has broad specificity at other positions.</text>
</comment>
<dbReference type="Gene3D" id="3.90.45.10">
    <property type="entry name" value="Peptide deformylase"/>
    <property type="match status" value="1"/>
</dbReference>
<proteinExistence type="inferred from homology"/>
<dbReference type="GO" id="GO:0042586">
    <property type="term" value="F:peptide deformylase activity"/>
    <property type="evidence" value="ECO:0007669"/>
    <property type="project" value="UniProtKB-UniRule"/>
</dbReference>
<accession>A0A1M4S6J3</accession>
<evidence type="ECO:0000256" key="2">
    <source>
        <dbReference type="HAMAP-Rule" id="MF_00163"/>
    </source>
</evidence>
<comment type="similarity">
    <text evidence="1 2">Belongs to the polypeptide deformylase family.</text>
</comment>